<feature type="domain" description="PAC" evidence="12">
    <location>
        <begin position="277"/>
        <end position="329"/>
    </location>
</feature>
<keyword evidence="5" id="KW-0288">FMN</keyword>
<dbReference type="PROSITE" id="PS50113">
    <property type="entry name" value="PAC"/>
    <property type="match status" value="1"/>
</dbReference>
<proteinExistence type="predicted"/>
<evidence type="ECO:0000259" key="12">
    <source>
        <dbReference type="PROSITE" id="PS50113"/>
    </source>
</evidence>
<keyword evidence="10" id="KW-0067">ATP-binding</keyword>
<dbReference type="SUPFAM" id="SSF55785">
    <property type="entry name" value="PYP-like sensor domain (PAS domain)"/>
    <property type="match status" value="1"/>
</dbReference>
<keyword evidence="4" id="KW-0285">Flavoprotein</keyword>
<keyword evidence="11" id="KW-0843">Virulence</keyword>
<keyword evidence="8" id="KW-0547">Nucleotide-binding</keyword>
<accession>A0ABU3Q930</accession>
<dbReference type="Pfam" id="PF13185">
    <property type="entry name" value="GAF_2"/>
    <property type="match status" value="1"/>
</dbReference>
<evidence type="ECO:0000256" key="10">
    <source>
        <dbReference type="ARBA" id="ARBA00022840"/>
    </source>
</evidence>
<dbReference type="PANTHER" id="PTHR41523">
    <property type="entry name" value="TWO-COMPONENT SYSTEM SENSOR PROTEIN"/>
    <property type="match status" value="1"/>
</dbReference>
<dbReference type="PANTHER" id="PTHR41523:SF8">
    <property type="entry name" value="ETHYLENE RESPONSE SENSOR PROTEIN"/>
    <property type="match status" value="1"/>
</dbReference>
<evidence type="ECO:0000256" key="3">
    <source>
        <dbReference type="ARBA" id="ARBA00022553"/>
    </source>
</evidence>
<gene>
    <name evidence="13" type="ORF">RQX22_13215</name>
</gene>
<keyword evidence="9 13" id="KW-0418">Kinase</keyword>
<keyword evidence="6" id="KW-0808">Transferase</keyword>
<evidence type="ECO:0000256" key="6">
    <source>
        <dbReference type="ARBA" id="ARBA00022679"/>
    </source>
</evidence>
<reference evidence="13 14" key="1">
    <citation type="submission" date="2023-05" db="EMBL/GenBank/DDBJ databases">
        <authorList>
            <person name="Guo Y."/>
        </authorList>
    </citation>
    <scope>NUCLEOTIDE SEQUENCE [LARGE SCALE GENOMIC DNA]</scope>
    <source>
        <strain evidence="13 14">GR2756</strain>
    </source>
</reference>
<dbReference type="InterPro" id="IPR003018">
    <property type="entry name" value="GAF"/>
</dbReference>
<keyword evidence="14" id="KW-1185">Reference proteome</keyword>
<evidence type="ECO:0000256" key="4">
    <source>
        <dbReference type="ARBA" id="ARBA00022630"/>
    </source>
</evidence>
<keyword evidence="3" id="KW-0597">Phosphoprotein</keyword>
<dbReference type="InterPro" id="IPR000700">
    <property type="entry name" value="PAS-assoc_C"/>
</dbReference>
<dbReference type="Pfam" id="PF07536">
    <property type="entry name" value="HWE_HK"/>
    <property type="match status" value="1"/>
</dbReference>
<evidence type="ECO:0000256" key="5">
    <source>
        <dbReference type="ARBA" id="ARBA00022643"/>
    </source>
</evidence>
<dbReference type="SMART" id="SM00065">
    <property type="entry name" value="GAF"/>
    <property type="match status" value="1"/>
</dbReference>
<evidence type="ECO:0000256" key="8">
    <source>
        <dbReference type="ARBA" id="ARBA00022741"/>
    </source>
</evidence>
<dbReference type="NCBIfam" id="TIGR00229">
    <property type="entry name" value="sensory_box"/>
    <property type="match status" value="1"/>
</dbReference>
<dbReference type="Gene3D" id="3.30.565.10">
    <property type="entry name" value="Histidine kinase-like ATPase, C-terminal domain"/>
    <property type="match status" value="1"/>
</dbReference>
<dbReference type="InterPro" id="IPR029016">
    <property type="entry name" value="GAF-like_dom_sf"/>
</dbReference>
<dbReference type="SMART" id="SM00911">
    <property type="entry name" value="HWE_HK"/>
    <property type="match status" value="1"/>
</dbReference>
<organism evidence="13 14">
    <name type="scientific">Sphingosinicella rhizophila</name>
    <dbReference type="NCBI Taxonomy" id="3050082"/>
    <lineage>
        <taxon>Bacteria</taxon>
        <taxon>Pseudomonadati</taxon>
        <taxon>Pseudomonadota</taxon>
        <taxon>Alphaproteobacteria</taxon>
        <taxon>Sphingomonadales</taxon>
        <taxon>Sphingosinicellaceae</taxon>
        <taxon>Sphingosinicella</taxon>
    </lineage>
</organism>
<dbReference type="SUPFAM" id="SSF55781">
    <property type="entry name" value="GAF domain-like"/>
    <property type="match status" value="1"/>
</dbReference>
<dbReference type="Gene3D" id="3.30.450.40">
    <property type="match status" value="1"/>
</dbReference>
<dbReference type="Proteomes" id="UP001259572">
    <property type="component" value="Unassembled WGS sequence"/>
</dbReference>
<dbReference type="SUPFAM" id="SSF55874">
    <property type="entry name" value="ATPase domain of HSP90 chaperone/DNA topoisomerase II/histidine kinase"/>
    <property type="match status" value="1"/>
</dbReference>
<dbReference type="Gene3D" id="3.30.450.20">
    <property type="entry name" value="PAS domain"/>
    <property type="match status" value="1"/>
</dbReference>
<comment type="caution">
    <text evidence="13">The sequence shown here is derived from an EMBL/GenBank/DDBJ whole genome shotgun (WGS) entry which is preliminary data.</text>
</comment>
<evidence type="ECO:0000256" key="2">
    <source>
        <dbReference type="ARBA" id="ARBA00012438"/>
    </source>
</evidence>
<dbReference type="InterPro" id="IPR000014">
    <property type="entry name" value="PAS"/>
</dbReference>
<dbReference type="GO" id="GO:0016301">
    <property type="term" value="F:kinase activity"/>
    <property type="evidence" value="ECO:0007669"/>
    <property type="project" value="UniProtKB-KW"/>
</dbReference>
<evidence type="ECO:0000313" key="13">
    <source>
        <dbReference type="EMBL" id="MDT9599915.1"/>
    </source>
</evidence>
<protein>
    <recommendedName>
        <fullName evidence="2">histidine kinase</fullName>
        <ecNumber evidence="2">2.7.13.3</ecNumber>
    </recommendedName>
</protein>
<evidence type="ECO:0000256" key="7">
    <source>
        <dbReference type="ARBA" id="ARBA00022737"/>
    </source>
</evidence>
<dbReference type="EC" id="2.7.13.3" evidence="2"/>
<name>A0ABU3Q930_9SPHN</name>
<evidence type="ECO:0000256" key="9">
    <source>
        <dbReference type="ARBA" id="ARBA00022777"/>
    </source>
</evidence>
<evidence type="ECO:0000256" key="11">
    <source>
        <dbReference type="ARBA" id="ARBA00023026"/>
    </source>
</evidence>
<dbReference type="EMBL" id="JAVUPU010000006">
    <property type="protein sequence ID" value="MDT9599915.1"/>
    <property type="molecule type" value="Genomic_DNA"/>
</dbReference>
<evidence type="ECO:0000313" key="14">
    <source>
        <dbReference type="Proteomes" id="UP001259572"/>
    </source>
</evidence>
<comment type="catalytic activity">
    <reaction evidence="1">
        <text>ATP + protein L-histidine = ADP + protein N-phospho-L-histidine.</text>
        <dbReference type="EC" id="2.7.13.3"/>
    </reaction>
</comment>
<dbReference type="InterPro" id="IPR035965">
    <property type="entry name" value="PAS-like_dom_sf"/>
</dbReference>
<dbReference type="InterPro" id="IPR036890">
    <property type="entry name" value="HATPase_C_sf"/>
</dbReference>
<keyword evidence="7" id="KW-0677">Repeat</keyword>
<dbReference type="InterPro" id="IPR011102">
    <property type="entry name" value="Sig_transdc_His_kinase_HWE"/>
</dbReference>
<dbReference type="RefSeq" id="WP_315727011.1">
    <property type="nucleotide sequence ID" value="NZ_JAVUPU010000006.1"/>
</dbReference>
<evidence type="ECO:0000256" key="1">
    <source>
        <dbReference type="ARBA" id="ARBA00000085"/>
    </source>
</evidence>
<sequence length="526" mass="57009">MRPWGGGDGEGKTYPLVDSAMLEAEALIAVVRELSYARSLAEVMEAVTHAARTLLGADGVSFVLREGDLCYYADENAIGPLWKGRRFPMSACISGWCMEHGQAVAIPDISLDPRIPQDAYRPTFVKSLAMAPVRQEKPIAAIGAYWATLHNPGPKEVQRLQAVADAAALAIAYVQVNQQASDQERAGGALHDRSGMFEAVMEHIPVGVMIASAPGMTIQRVSAHGLSRMRRKEEETAAINAEEHPEAWQLFDQEGARLLPADQLPLTRATKLGELVENEQLNLKLADGSFLPILCSAAPIRDHEGRITGGVAVWQDITERVKADEAQQLLVRELNHRVKNLFSVVVGIIGLTARSSTNVKDMADALIGRVVALSRAHGMIGPAIASDAVARESNLQDFLTTLISPHLTRADGHLRLSGPACTIGSNAITSLALVFHELATNAHKYGALSSAEGHVDISWREEGEHLLLRWIERGGPAIEAAPERLSFGSQLIQRTVKRQLGGNISFDWRRSGLKVELSLPAAKLYS</sequence>